<feature type="transmembrane region" description="Helical" evidence="2">
    <location>
        <begin position="247"/>
        <end position="267"/>
    </location>
</feature>
<dbReference type="Proteomes" id="UP000191160">
    <property type="component" value="Unassembled WGS sequence"/>
</dbReference>
<feature type="transmembrane region" description="Helical" evidence="2">
    <location>
        <begin position="117"/>
        <end position="140"/>
    </location>
</feature>
<gene>
    <name evidence="3" type="ORF">B1202_05990</name>
</gene>
<organism evidence="3 4">
    <name type="scientific">Acinetobacter amyesii</name>
    <dbReference type="NCBI Taxonomy" id="2942470"/>
    <lineage>
        <taxon>Bacteria</taxon>
        <taxon>Pseudomonadati</taxon>
        <taxon>Pseudomonadota</taxon>
        <taxon>Gammaproteobacteria</taxon>
        <taxon>Moraxellales</taxon>
        <taxon>Moraxellaceae</taxon>
        <taxon>Acinetobacter</taxon>
    </lineage>
</organism>
<keyword evidence="2" id="KW-1133">Transmembrane helix</keyword>
<keyword evidence="2" id="KW-0472">Membrane</keyword>
<evidence type="ECO:0000313" key="3">
    <source>
        <dbReference type="EMBL" id="OOV84698.1"/>
    </source>
</evidence>
<protein>
    <submittedName>
        <fullName evidence="3">Permease</fullName>
    </submittedName>
</protein>
<evidence type="ECO:0000256" key="1">
    <source>
        <dbReference type="ARBA" id="ARBA00022448"/>
    </source>
</evidence>
<reference evidence="3 4" key="1">
    <citation type="submission" date="2017-02" db="EMBL/GenBank/DDBJ databases">
        <title>Acinetobacter sp. ANC 4945, whole genome shotgun sequencing project.</title>
        <authorList>
            <person name="Radolfova-Krizova L."/>
            <person name="Al Atrouni A."/>
            <person name="Nemec A."/>
        </authorList>
    </citation>
    <scope>NUCLEOTIDE SEQUENCE [LARGE SCALE GENOMIC DNA]</scope>
    <source>
        <strain evidence="3 4">ANC 4945</strain>
    </source>
</reference>
<evidence type="ECO:0000256" key="2">
    <source>
        <dbReference type="SAM" id="Phobius"/>
    </source>
</evidence>
<feature type="transmembrane region" description="Helical" evidence="2">
    <location>
        <begin position="92"/>
        <end position="111"/>
    </location>
</feature>
<dbReference type="EMBL" id="MVKX01000003">
    <property type="protein sequence ID" value="OOV84698.1"/>
    <property type="molecule type" value="Genomic_DNA"/>
</dbReference>
<name>A0A1T1H4A3_9GAMM</name>
<feature type="transmembrane region" description="Helical" evidence="2">
    <location>
        <begin position="42"/>
        <end position="59"/>
    </location>
</feature>
<feature type="transmembrane region" description="Helical" evidence="2">
    <location>
        <begin position="12"/>
        <end position="30"/>
    </location>
</feature>
<evidence type="ECO:0000313" key="4">
    <source>
        <dbReference type="Proteomes" id="UP000191160"/>
    </source>
</evidence>
<keyword evidence="2" id="KW-0812">Transmembrane</keyword>
<sequence length="303" mass="33074">MHGLSCEGGVVAFLLPILGFLSGLGLASLSGTASLKSIFSSLLARCFIPAVIIYNMVFYQTGSLALMLFSFSVAVLMFYLFRWLLKDSLRALCVSYLNLAWLGFPFALALFGPEISAAMVALYVGGSIFGNMWAVTAVSSAQLPWSSVIQKVAMSPPVFALMIAGVCRIVGLQHLEEHQILDWLYQAAKVGMSFTGMCVLGMWLRQTKVQWRDLINSSRIYAMKLTVGAVICSLSYAFLPIPQIEKYIGVMFMLFCLPPAANIVALETHYQGTGTSARYIASGTIMSCIVVSFYGLILHLFSL</sequence>
<dbReference type="PANTHER" id="PTHR36838:SF3">
    <property type="entry name" value="TRANSPORTER AUXIN EFFLUX CARRIER EC FAMILY"/>
    <property type="match status" value="1"/>
</dbReference>
<keyword evidence="4" id="KW-1185">Reference proteome</keyword>
<feature type="transmembrane region" description="Helical" evidence="2">
    <location>
        <begin position="279"/>
        <end position="301"/>
    </location>
</feature>
<feature type="transmembrane region" description="Helical" evidence="2">
    <location>
        <begin position="65"/>
        <end position="85"/>
    </location>
</feature>
<feature type="transmembrane region" description="Helical" evidence="2">
    <location>
        <begin position="152"/>
        <end position="171"/>
    </location>
</feature>
<feature type="transmembrane region" description="Helical" evidence="2">
    <location>
        <begin position="225"/>
        <end position="241"/>
    </location>
</feature>
<comment type="caution">
    <text evidence="3">The sequence shown here is derived from an EMBL/GenBank/DDBJ whole genome shotgun (WGS) entry which is preliminary data.</text>
</comment>
<proteinExistence type="predicted"/>
<dbReference type="PANTHER" id="PTHR36838">
    <property type="entry name" value="AUXIN EFFLUX CARRIER FAMILY PROTEIN"/>
    <property type="match status" value="1"/>
</dbReference>
<feature type="transmembrane region" description="Helical" evidence="2">
    <location>
        <begin position="183"/>
        <end position="204"/>
    </location>
</feature>
<dbReference type="AlphaFoldDB" id="A0A1T1H4A3"/>
<accession>A0A1T1H4A3</accession>
<keyword evidence="1" id="KW-0813">Transport</keyword>